<evidence type="ECO:0000256" key="12">
    <source>
        <dbReference type="RuleBase" id="RU362042"/>
    </source>
</evidence>
<comment type="similarity">
    <text evidence="3 12">Belongs to the peptidase S26 family.</text>
</comment>
<evidence type="ECO:0000313" key="14">
    <source>
        <dbReference type="EMBL" id="GGE63031.1"/>
    </source>
</evidence>
<evidence type="ECO:0000256" key="3">
    <source>
        <dbReference type="ARBA" id="ARBA00009370"/>
    </source>
</evidence>
<dbReference type="FunFam" id="2.10.109.10:FF:000008">
    <property type="entry name" value="Signal peptidase I"/>
    <property type="match status" value="1"/>
</dbReference>
<dbReference type="GO" id="GO:0004252">
    <property type="term" value="F:serine-type endopeptidase activity"/>
    <property type="evidence" value="ECO:0007669"/>
    <property type="project" value="InterPro"/>
</dbReference>
<dbReference type="GO" id="GO:0005886">
    <property type="term" value="C:plasma membrane"/>
    <property type="evidence" value="ECO:0007669"/>
    <property type="project" value="UniProtKB-SubCell"/>
</dbReference>
<evidence type="ECO:0000256" key="6">
    <source>
        <dbReference type="ARBA" id="ARBA00022670"/>
    </source>
</evidence>
<dbReference type="InterPro" id="IPR019757">
    <property type="entry name" value="Pept_S26A_signal_pept_1_Lys-AS"/>
</dbReference>
<dbReference type="EMBL" id="BMFK01000001">
    <property type="protein sequence ID" value="GGE63031.1"/>
    <property type="molecule type" value="Genomic_DNA"/>
</dbReference>
<comment type="caution">
    <text evidence="14">The sequence shown here is derived from an EMBL/GenBank/DDBJ whole genome shotgun (WGS) entry which is preliminary data.</text>
</comment>
<evidence type="ECO:0000256" key="1">
    <source>
        <dbReference type="ARBA" id="ARBA00000677"/>
    </source>
</evidence>
<sequence length="175" mass="20370">MKNKVLIKIITGVFVAIIVCFMIRTHILSPIIVYGASMSPTIHDNDRIIVDKLLYKMDDVERFEIIVFKADHTHNYIKRIIGLPGDYIEYRQNELYINGVQYAEPYLDKNVIKTRDFKLEDVANQYQVPEGSLFVMGDNREVSKDSRHFGFISKEDIVGNAKFIFWPDSLVDFFP</sequence>
<keyword evidence="6 12" id="KW-0645">Protease</keyword>
<dbReference type="Proteomes" id="UP000605259">
    <property type="component" value="Unassembled WGS sequence"/>
</dbReference>
<feature type="domain" description="Peptidase S26" evidence="13">
    <location>
        <begin position="8"/>
        <end position="166"/>
    </location>
</feature>
<gene>
    <name evidence="14" type="primary">sipS</name>
    <name evidence="14" type="ORF">GCM10007140_11640</name>
</gene>
<dbReference type="AlphaFoldDB" id="A0A917EN31"/>
<dbReference type="RefSeq" id="WP_188387452.1">
    <property type="nucleotide sequence ID" value="NZ_BMFK01000001.1"/>
</dbReference>
<dbReference type="PANTHER" id="PTHR43390">
    <property type="entry name" value="SIGNAL PEPTIDASE I"/>
    <property type="match status" value="1"/>
</dbReference>
<organism evidence="14 15">
    <name type="scientific">Priestia taiwanensis</name>
    <dbReference type="NCBI Taxonomy" id="1347902"/>
    <lineage>
        <taxon>Bacteria</taxon>
        <taxon>Bacillati</taxon>
        <taxon>Bacillota</taxon>
        <taxon>Bacilli</taxon>
        <taxon>Bacillales</taxon>
        <taxon>Bacillaceae</taxon>
        <taxon>Priestia</taxon>
    </lineage>
</organism>
<evidence type="ECO:0000256" key="10">
    <source>
        <dbReference type="ARBA" id="ARBA00023136"/>
    </source>
</evidence>
<reference evidence="14" key="1">
    <citation type="journal article" date="2014" name="Int. J. Syst. Evol. Microbiol.">
        <title>Complete genome sequence of Corynebacterium casei LMG S-19264T (=DSM 44701T), isolated from a smear-ripened cheese.</title>
        <authorList>
            <consortium name="US DOE Joint Genome Institute (JGI-PGF)"/>
            <person name="Walter F."/>
            <person name="Albersmeier A."/>
            <person name="Kalinowski J."/>
            <person name="Ruckert C."/>
        </authorList>
    </citation>
    <scope>NUCLEOTIDE SEQUENCE</scope>
    <source>
        <strain evidence="14">CGMCC 1.12698</strain>
    </source>
</reference>
<dbReference type="PROSITE" id="PS00761">
    <property type="entry name" value="SPASE_I_3"/>
    <property type="match status" value="1"/>
</dbReference>
<evidence type="ECO:0000256" key="11">
    <source>
        <dbReference type="PIRSR" id="PIRSR600223-1"/>
    </source>
</evidence>
<feature type="active site" evidence="11">
    <location>
        <position position="78"/>
    </location>
</feature>
<evidence type="ECO:0000256" key="5">
    <source>
        <dbReference type="ARBA" id="ARBA00022475"/>
    </source>
</evidence>
<keyword evidence="7 12" id="KW-0812">Transmembrane</keyword>
<evidence type="ECO:0000256" key="2">
    <source>
        <dbReference type="ARBA" id="ARBA00004401"/>
    </source>
</evidence>
<feature type="active site" evidence="11">
    <location>
        <position position="37"/>
    </location>
</feature>
<dbReference type="CDD" id="cd06530">
    <property type="entry name" value="S26_SPase_I"/>
    <property type="match status" value="1"/>
</dbReference>
<name>A0A917EN31_9BACI</name>
<accession>A0A917EN31</accession>
<dbReference type="SUPFAM" id="SSF51306">
    <property type="entry name" value="LexA/Signal peptidase"/>
    <property type="match status" value="1"/>
</dbReference>
<dbReference type="InterPro" id="IPR019758">
    <property type="entry name" value="Pept_S26A_signal_pept_1_CS"/>
</dbReference>
<keyword evidence="8 12" id="KW-0378">Hydrolase</keyword>
<dbReference type="Gene3D" id="2.10.109.10">
    <property type="entry name" value="Umud Fragment, subunit A"/>
    <property type="match status" value="1"/>
</dbReference>
<dbReference type="PROSITE" id="PS00760">
    <property type="entry name" value="SPASE_I_2"/>
    <property type="match status" value="1"/>
</dbReference>
<dbReference type="InterPro" id="IPR036286">
    <property type="entry name" value="LexA/Signal_pep-like_sf"/>
</dbReference>
<dbReference type="EC" id="3.4.21.89" evidence="4 12"/>
<comment type="catalytic activity">
    <reaction evidence="1 12">
        <text>Cleavage of hydrophobic, N-terminal signal or leader sequences from secreted and periplasmic proteins.</text>
        <dbReference type="EC" id="3.4.21.89"/>
    </reaction>
</comment>
<keyword evidence="15" id="KW-1185">Reference proteome</keyword>
<evidence type="ECO:0000256" key="4">
    <source>
        <dbReference type="ARBA" id="ARBA00013208"/>
    </source>
</evidence>
<protein>
    <recommendedName>
        <fullName evidence="4 12">Signal peptidase I</fullName>
        <ecNumber evidence="4 12">3.4.21.89</ecNumber>
    </recommendedName>
</protein>
<dbReference type="PANTHER" id="PTHR43390:SF1">
    <property type="entry name" value="CHLOROPLAST PROCESSING PEPTIDASE"/>
    <property type="match status" value="1"/>
</dbReference>
<evidence type="ECO:0000256" key="9">
    <source>
        <dbReference type="ARBA" id="ARBA00022989"/>
    </source>
</evidence>
<evidence type="ECO:0000259" key="13">
    <source>
        <dbReference type="Pfam" id="PF10502"/>
    </source>
</evidence>
<comment type="subcellular location">
    <subcellularLocation>
        <location evidence="2">Cell membrane</location>
        <topology evidence="2">Single-pass type II membrane protein</topology>
    </subcellularLocation>
    <subcellularLocation>
        <location evidence="12">Membrane</location>
        <topology evidence="12">Single-pass type II membrane protein</topology>
    </subcellularLocation>
</comment>
<keyword evidence="9 12" id="KW-1133">Transmembrane helix</keyword>
<keyword evidence="5" id="KW-1003">Cell membrane</keyword>
<feature type="transmembrane region" description="Helical" evidence="12">
    <location>
        <begin position="6"/>
        <end position="23"/>
    </location>
</feature>
<reference evidence="14" key="2">
    <citation type="submission" date="2020-09" db="EMBL/GenBank/DDBJ databases">
        <authorList>
            <person name="Sun Q."/>
            <person name="Zhou Y."/>
        </authorList>
    </citation>
    <scope>NUCLEOTIDE SEQUENCE</scope>
    <source>
        <strain evidence="14">CGMCC 1.12698</strain>
    </source>
</reference>
<dbReference type="InterPro" id="IPR000223">
    <property type="entry name" value="Pept_S26A_signal_pept_1"/>
</dbReference>
<dbReference type="NCBIfam" id="TIGR02227">
    <property type="entry name" value="sigpep_I_bact"/>
    <property type="match status" value="1"/>
</dbReference>
<evidence type="ECO:0000256" key="8">
    <source>
        <dbReference type="ARBA" id="ARBA00022801"/>
    </source>
</evidence>
<dbReference type="InterPro" id="IPR019533">
    <property type="entry name" value="Peptidase_S26"/>
</dbReference>
<dbReference type="GO" id="GO:0006465">
    <property type="term" value="P:signal peptide processing"/>
    <property type="evidence" value="ECO:0007669"/>
    <property type="project" value="InterPro"/>
</dbReference>
<dbReference type="PRINTS" id="PR00727">
    <property type="entry name" value="LEADERPTASE"/>
</dbReference>
<evidence type="ECO:0000256" key="7">
    <source>
        <dbReference type="ARBA" id="ARBA00022692"/>
    </source>
</evidence>
<proteinExistence type="inferred from homology"/>
<dbReference type="GO" id="GO:0009003">
    <property type="term" value="F:signal peptidase activity"/>
    <property type="evidence" value="ECO:0007669"/>
    <property type="project" value="UniProtKB-EC"/>
</dbReference>
<dbReference type="Pfam" id="PF10502">
    <property type="entry name" value="Peptidase_S26"/>
    <property type="match status" value="1"/>
</dbReference>
<evidence type="ECO:0000313" key="15">
    <source>
        <dbReference type="Proteomes" id="UP000605259"/>
    </source>
</evidence>
<keyword evidence="10 12" id="KW-0472">Membrane</keyword>